<keyword evidence="4" id="KW-1185">Reference proteome</keyword>
<keyword evidence="2" id="KW-1133">Transmembrane helix</keyword>
<feature type="region of interest" description="Disordered" evidence="1">
    <location>
        <begin position="109"/>
        <end position="155"/>
    </location>
</feature>
<feature type="compositionally biased region" description="Polar residues" evidence="1">
    <location>
        <begin position="317"/>
        <end position="326"/>
    </location>
</feature>
<dbReference type="AlphaFoldDB" id="D5GEA2"/>
<feature type="compositionally biased region" description="Polar residues" evidence="1">
    <location>
        <begin position="472"/>
        <end position="484"/>
    </location>
</feature>
<feature type="compositionally biased region" description="Low complexity" evidence="1">
    <location>
        <begin position="61"/>
        <end position="73"/>
    </location>
</feature>
<gene>
    <name evidence="3" type="ORF">GSTUM_00001196001</name>
</gene>
<sequence>MLHTTSPGSKPDRRASLSVATALSARNISGTSTLGNRANGHSRTVSDSREHLLHVRVHGISSPASPSLSALSSSPPPPRHSPKKPSSLPDSSNIQPGCFDTLSVDSASVASADSVGQTRVRRLCSPENSRRPFVPPPCRQTTNPRSSSQSKDLGGAYTGRLTEQALRDQEAVQHGDLDDTVPKTHLAPYQTITSTPQKPTSPGFGVDTIMASSTREGSGGNGLTSRDRSRSFASTHSDPTRKTEGVAESVVQGTVSKAFGSRLGRLPFGQRSNALGSMGNNEDNGHGEFSQPTVEGSKEKLKPTEGSVDSISGHRLISTSTTSNRGQPFRLITARAEGKARSAQEQSDGNGKQHLGSPSNAPRHGLSFTPAAGTRANSSPKDSKAPRQAVSTLPSPGPDGHLARRDKGHIIKSDVSPAAATQQSQKLSHKRNATTSSIHRTFSGEQGIGKARDERNRSSSAASFRGAATRSKPTSRSVSATSTVELGGSLGVAPTDALVTDANLVTPIPAEALETMRKESRSGRSSSTSSWTDVSEPGADFSSRKPAHDRQRNSRASSTSESTLDTGNYKDPNFEAHAQELSPEIDDADTKPAQTEFEGFAQSFLKRPSEADYEDLALASGAGNFQTSRYTPTPSPSKCRDTRRKTVKVPRGLEDIKLARKSPLEEEDSDVDSLQYLLENDQDFSALFPPVDGEEDDTALLLASLPTYKPPTAQKLKVRPRVEAEAGDQMWEQERAVHEKLMNRLRTLHLEVRSATRGLDVLEGFLDGAGSSGDLSECWDDAAQRKEYMRRLRKEEQKQRLILERRMRQRMALLGTPLPWSKWLVKWGFVAFLVVVVWYLLELAVL</sequence>
<feature type="region of interest" description="Disordered" evidence="1">
    <location>
        <begin position="188"/>
        <end position="249"/>
    </location>
</feature>
<evidence type="ECO:0000313" key="4">
    <source>
        <dbReference type="Proteomes" id="UP000006911"/>
    </source>
</evidence>
<feature type="compositionally biased region" description="Polar residues" evidence="1">
    <location>
        <begin position="139"/>
        <end position="151"/>
    </location>
</feature>
<feature type="compositionally biased region" description="Polar residues" evidence="1">
    <location>
        <begin position="190"/>
        <end position="200"/>
    </location>
</feature>
<reference evidence="3 4" key="1">
    <citation type="journal article" date="2010" name="Nature">
        <title>Perigord black truffle genome uncovers evolutionary origins and mechanisms of symbiosis.</title>
        <authorList>
            <person name="Martin F."/>
            <person name="Kohler A."/>
            <person name="Murat C."/>
            <person name="Balestrini R."/>
            <person name="Coutinho P.M."/>
            <person name="Jaillon O."/>
            <person name="Montanini B."/>
            <person name="Morin E."/>
            <person name="Noel B."/>
            <person name="Percudani R."/>
            <person name="Porcel B."/>
            <person name="Rubini A."/>
            <person name="Amicucci A."/>
            <person name="Amselem J."/>
            <person name="Anthouard V."/>
            <person name="Arcioni S."/>
            <person name="Artiguenave F."/>
            <person name="Aury J.M."/>
            <person name="Ballario P."/>
            <person name="Bolchi A."/>
            <person name="Brenna A."/>
            <person name="Brun A."/>
            <person name="Buee M."/>
            <person name="Cantarel B."/>
            <person name="Chevalier G."/>
            <person name="Couloux A."/>
            <person name="Da Silva C."/>
            <person name="Denoeud F."/>
            <person name="Duplessis S."/>
            <person name="Ghignone S."/>
            <person name="Hilselberger B."/>
            <person name="Iotti M."/>
            <person name="Marcais B."/>
            <person name="Mello A."/>
            <person name="Miranda M."/>
            <person name="Pacioni G."/>
            <person name="Quesneville H."/>
            <person name="Riccioni C."/>
            <person name="Ruotolo R."/>
            <person name="Splivallo R."/>
            <person name="Stocchi V."/>
            <person name="Tisserant E."/>
            <person name="Viscomi A.R."/>
            <person name="Zambonelli A."/>
            <person name="Zampieri E."/>
            <person name="Henrissat B."/>
            <person name="Lebrun M.H."/>
            <person name="Paolocci F."/>
            <person name="Bonfante P."/>
            <person name="Ottonello S."/>
            <person name="Wincker P."/>
        </authorList>
    </citation>
    <scope>NUCLEOTIDE SEQUENCE [LARGE SCALE GENOMIC DNA]</scope>
    <source>
        <strain evidence="3 4">Mel28</strain>
    </source>
</reference>
<protein>
    <submittedName>
        <fullName evidence="3">(Perigord truffle) hypothetical protein</fullName>
    </submittedName>
</protein>
<dbReference type="KEGG" id="tml:GSTUM_00001196001"/>
<evidence type="ECO:0000313" key="3">
    <source>
        <dbReference type="EMBL" id="CAZ82845.1"/>
    </source>
</evidence>
<feature type="region of interest" description="Disordered" evidence="1">
    <location>
        <begin position="60"/>
        <end position="97"/>
    </location>
</feature>
<name>D5GEA2_TUBMM</name>
<feature type="region of interest" description="Disordered" evidence="1">
    <location>
        <begin position="624"/>
        <end position="646"/>
    </location>
</feature>
<keyword evidence="2" id="KW-0812">Transmembrane</keyword>
<feature type="compositionally biased region" description="Low complexity" evidence="1">
    <location>
        <begin position="458"/>
        <end position="471"/>
    </location>
</feature>
<feature type="region of interest" description="Disordered" evidence="1">
    <location>
        <begin position="264"/>
        <end position="490"/>
    </location>
</feature>
<dbReference type="Proteomes" id="UP000006911">
    <property type="component" value="Unassembled WGS sequence"/>
</dbReference>
<feature type="compositionally biased region" description="Polar residues" evidence="1">
    <location>
        <begin position="433"/>
        <end position="444"/>
    </location>
</feature>
<dbReference type="InParanoid" id="D5GEA2"/>
<feature type="compositionally biased region" description="Polar residues" evidence="1">
    <location>
        <begin position="343"/>
        <end position="360"/>
    </location>
</feature>
<evidence type="ECO:0000256" key="2">
    <source>
        <dbReference type="SAM" id="Phobius"/>
    </source>
</evidence>
<dbReference type="GeneID" id="9185509"/>
<keyword evidence="2" id="KW-0472">Membrane</keyword>
<feature type="compositionally biased region" description="Polar residues" evidence="1">
    <location>
        <begin position="270"/>
        <end position="282"/>
    </location>
</feature>
<feature type="transmembrane region" description="Helical" evidence="2">
    <location>
        <begin position="823"/>
        <end position="841"/>
    </location>
</feature>
<feature type="compositionally biased region" description="Polar residues" evidence="1">
    <location>
        <begin position="554"/>
        <end position="566"/>
    </location>
</feature>
<feature type="compositionally biased region" description="Basic and acidic residues" evidence="1">
    <location>
        <begin position="401"/>
        <end position="412"/>
    </location>
</feature>
<feature type="region of interest" description="Disordered" evidence="1">
    <location>
        <begin position="513"/>
        <end position="573"/>
    </location>
</feature>
<evidence type="ECO:0000256" key="1">
    <source>
        <dbReference type="SAM" id="MobiDB-lite"/>
    </source>
</evidence>
<proteinExistence type="predicted"/>
<accession>D5GEA2</accession>
<dbReference type="EMBL" id="FN430170">
    <property type="protein sequence ID" value="CAZ82845.1"/>
    <property type="molecule type" value="Genomic_DNA"/>
</dbReference>
<feature type="compositionally biased region" description="Basic and acidic residues" evidence="1">
    <location>
        <begin position="542"/>
        <end position="552"/>
    </location>
</feature>
<dbReference type="RefSeq" id="XP_002838654.1">
    <property type="nucleotide sequence ID" value="XM_002838608.1"/>
</dbReference>
<organism evidence="3 4">
    <name type="scientific">Tuber melanosporum (strain Mel28)</name>
    <name type="common">Perigord black truffle</name>
    <dbReference type="NCBI Taxonomy" id="656061"/>
    <lineage>
        <taxon>Eukaryota</taxon>
        <taxon>Fungi</taxon>
        <taxon>Dikarya</taxon>
        <taxon>Ascomycota</taxon>
        <taxon>Pezizomycotina</taxon>
        <taxon>Pezizomycetes</taxon>
        <taxon>Pezizales</taxon>
        <taxon>Tuberaceae</taxon>
        <taxon>Tuber</taxon>
    </lineage>
</organism>
<dbReference type="HOGENOM" id="CLU_336839_0_0_1"/>